<dbReference type="OMA" id="ENNHANI"/>
<proteinExistence type="predicted"/>
<dbReference type="OrthoDB" id="5376140at2759"/>
<dbReference type="Proteomes" id="UP000014760">
    <property type="component" value="Unassembled WGS sequence"/>
</dbReference>
<gene>
    <name evidence="1" type="ORF">CAPTEDRAFT_202280</name>
</gene>
<keyword evidence="3" id="KW-1185">Reference proteome</keyword>
<accession>R7T9I7</accession>
<evidence type="ECO:0000313" key="2">
    <source>
        <dbReference type="EnsemblMetazoa" id="CapteP202280"/>
    </source>
</evidence>
<dbReference type="HOGENOM" id="CLU_827034_0_0_1"/>
<reference evidence="2" key="3">
    <citation type="submission" date="2015-06" db="UniProtKB">
        <authorList>
            <consortium name="EnsemblMetazoa"/>
        </authorList>
    </citation>
    <scope>IDENTIFICATION</scope>
</reference>
<sequence>MSIIEGLGHDLMTCALILQGKFIEKGDISGADMMQGYVKLHQLNWPDITKPAHRNLNKRKQNKPQRLPLTNDVMLFSKYLNAEAKKALATLEDGDSVRTKSWARPNDLCLTSLIIFNRRRSGEISKVPIDKFMARSEGSSKLVEKTLTEFEKQLCKSLKRMVLTGKNGRTVPALLSREVEEWLVKRVETRSAVGIPDDNPNLRFVAEGTLQGNELELLANFLGHDIAIHREFYRLPEQEMQSFWRTNRRMMILMTARTMMTQQRMPPNLLKSNLEKDSNVRKKTASCSFLGTIERGEVPSALQVRAAMSKDHLLAGRSIRSIQDHCRIRARKFKKQ</sequence>
<dbReference type="EMBL" id="KB310935">
    <property type="protein sequence ID" value="ELT90403.1"/>
    <property type="molecule type" value="Genomic_DNA"/>
</dbReference>
<evidence type="ECO:0000313" key="3">
    <source>
        <dbReference type="Proteomes" id="UP000014760"/>
    </source>
</evidence>
<reference evidence="3" key="1">
    <citation type="submission" date="2012-12" db="EMBL/GenBank/DDBJ databases">
        <authorList>
            <person name="Hellsten U."/>
            <person name="Grimwood J."/>
            <person name="Chapman J.A."/>
            <person name="Shapiro H."/>
            <person name="Aerts A."/>
            <person name="Otillar R.P."/>
            <person name="Terry A.Y."/>
            <person name="Boore J.L."/>
            <person name="Simakov O."/>
            <person name="Marletaz F."/>
            <person name="Cho S.-J."/>
            <person name="Edsinger-Gonzales E."/>
            <person name="Havlak P."/>
            <person name="Kuo D.-H."/>
            <person name="Larsson T."/>
            <person name="Lv J."/>
            <person name="Arendt D."/>
            <person name="Savage R."/>
            <person name="Osoegawa K."/>
            <person name="de Jong P."/>
            <person name="Lindberg D.R."/>
            <person name="Seaver E.C."/>
            <person name="Weisblat D.A."/>
            <person name="Putnam N.H."/>
            <person name="Grigoriev I.V."/>
            <person name="Rokhsar D.S."/>
        </authorList>
    </citation>
    <scope>NUCLEOTIDE SEQUENCE</scope>
    <source>
        <strain evidence="3">I ESC-2004</strain>
    </source>
</reference>
<dbReference type="EnsemblMetazoa" id="CapteT202280">
    <property type="protein sequence ID" value="CapteP202280"/>
    <property type="gene ID" value="CapteG202280"/>
</dbReference>
<evidence type="ECO:0000313" key="1">
    <source>
        <dbReference type="EMBL" id="ELT90403.1"/>
    </source>
</evidence>
<name>R7T9I7_CAPTE</name>
<dbReference type="PANTHER" id="PTHR33480:SF1">
    <property type="entry name" value="TYR RECOMBINASE DOMAIN-CONTAINING PROTEIN"/>
    <property type="match status" value="1"/>
</dbReference>
<reference evidence="1 3" key="2">
    <citation type="journal article" date="2013" name="Nature">
        <title>Insights into bilaterian evolution from three spiralian genomes.</title>
        <authorList>
            <person name="Simakov O."/>
            <person name="Marletaz F."/>
            <person name="Cho S.J."/>
            <person name="Edsinger-Gonzales E."/>
            <person name="Havlak P."/>
            <person name="Hellsten U."/>
            <person name="Kuo D.H."/>
            <person name="Larsson T."/>
            <person name="Lv J."/>
            <person name="Arendt D."/>
            <person name="Savage R."/>
            <person name="Osoegawa K."/>
            <person name="de Jong P."/>
            <person name="Grimwood J."/>
            <person name="Chapman J.A."/>
            <person name="Shapiro H."/>
            <person name="Aerts A."/>
            <person name="Otillar R.P."/>
            <person name="Terry A.Y."/>
            <person name="Boore J.L."/>
            <person name="Grigoriev I.V."/>
            <person name="Lindberg D.R."/>
            <person name="Seaver E.C."/>
            <person name="Weisblat D.A."/>
            <person name="Putnam N.H."/>
            <person name="Rokhsar D.S."/>
        </authorList>
    </citation>
    <scope>NUCLEOTIDE SEQUENCE</scope>
    <source>
        <strain evidence="1 3">I ESC-2004</strain>
    </source>
</reference>
<dbReference type="EMBL" id="AMQN01014383">
    <property type="status" value="NOT_ANNOTATED_CDS"/>
    <property type="molecule type" value="Genomic_DNA"/>
</dbReference>
<protein>
    <submittedName>
        <fullName evidence="1 2">Uncharacterized protein</fullName>
    </submittedName>
</protein>
<organism evidence="1">
    <name type="scientific">Capitella teleta</name>
    <name type="common">Polychaete worm</name>
    <dbReference type="NCBI Taxonomy" id="283909"/>
    <lineage>
        <taxon>Eukaryota</taxon>
        <taxon>Metazoa</taxon>
        <taxon>Spiralia</taxon>
        <taxon>Lophotrochozoa</taxon>
        <taxon>Annelida</taxon>
        <taxon>Polychaeta</taxon>
        <taxon>Sedentaria</taxon>
        <taxon>Scolecida</taxon>
        <taxon>Capitellidae</taxon>
        <taxon>Capitella</taxon>
    </lineage>
</organism>
<dbReference type="PANTHER" id="PTHR33480">
    <property type="entry name" value="SET DOMAIN-CONTAINING PROTEIN-RELATED"/>
    <property type="match status" value="1"/>
</dbReference>
<dbReference type="AlphaFoldDB" id="R7T9I7"/>